<dbReference type="GO" id="GO:0002183">
    <property type="term" value="P:cytoplasmic translational initiation"/>
    <property type="evidence" value="ECO:0007669"/>
    <property type="project" value="TreeGrafter"/>
</dbReference>
<dbReference type="AlphaFoldDB" id="A0A0N4ZVY5"/>
<protein>
    <recommendedName>
        <fullName evidence="6">Translation initiation factor eIF2B subunit gamma</fullName>
    </recommendedName>
    <alternativeName>
        <fullName evidence="7">eIF2B GDP-GTP exchange factor subunit gamma</fullName>
    </alternativeName>
</protein>
<dbReference type="InterPro" id="IPR056818">
    <property type="entry name" value="GlmU/GlgC-like_hexapep"/>
</dbReference>
<dbReference type="PANTHER" id="PTHR45989">
    <property type="entry name" value="TRANSLATION INITIATION FACTOR EIF-2B SUBUNIT GAMMA"/>
    <property type="match status" value="1"/>
</dbReference>
<dbReference type="Gene3D" id="2.160.10.10">
    <property type="entry name" value="Hexapeptide repeat proteins"/>
    <property type="match status" value="1"/>
</dbReference>
<dbReference type="InterPro" id="IPR051960">
    <property type="entry name" value="eIF2B_gamma"/>
</dbReference>
<dbReference type="WBParaSite" id="PTRK_0001276800.1">
    <property type="protein sequence ID" value="PTRK_0001276800.1"/>
    <property type="gene ID" value="PTRK_0001276800"/>
</dbReference>
<dbReference type="Gene3D" id="3.90.550.10">
    <property type="entry name" value="Spore Coat Polysaccharide Biosynthesis Protein SpsA, Chain A"/>
    <property type="match status" value="1"/>
</dbReference>
<dbReference type="Pfam" id="PF00483">
    <property type="entry name" value="NTP_transferase"/>
    <property type="match status" value="1"/>
</dbReference>
<keyword evidence="12" id="KW-1185">Reference proteome</keyword>
<dbReference type="InterPro" id="IPR029044">
    <property type="entry name" value="Nucleotide-diphossugar_trans"/>
</dbReference>
<evidence type="ECO:0000256" key="2">
    <source>
        <dbReference type="ARBA" id="ARBA00007878"/>
    </source>
</evidence>
<evidence type="ECO:0000313" key="13">
    <source>
        <dbReference type="WBParaSite" id="PTRK_0001276800.1"/>
    </source>
</evidence>
<dbReference type="InterPro" id="IPR005835">
    <property type="entry name" value="NTP_transferase_dom"/>
</dbReference>
<dbReference type="SUPFAM" id="SSF53448">
    <property type="entry name" value="Nucleotide-diphospho-sugar transferases"/>
    <property type="match status" value="1"/>
</dbReference>
<dbReference type="Proteomes" id="UP000038045">
    <property type="component" value="Unplaced"/>
</dbReference>
<reference evidence="13" key="1">
    <citation type="submission" date="2017-02" db="UniProtKB">
        <authorList>
            <consortium name="WormBaseParasite"/>
        </authorList>
    </citation>
    <scope>IDENTIFICATION</scope>
</reference>
<evidence type="ECO:0000256" key="1">
    <source>
        <dbReference type="ARBA" id="ARBA00004514"/>
    </source>
</evidence>
<comment type="similarity">
    <text evidence="2">Belongs to the eIF-2B gamma/epsilon subunits family.</text>
</comment>
<sequence length="460" mass="52312">MHSEFQGIVMAAGIGSRMTSLTAHVSKALLPIANIPMFWYPLNFLAKNNVTDVILVVDVKMEHDVKMIMKDRVLFPSFGIEMNIEVATVESSKNDMGTFDSLREIESKINRDIIVVSSDFISDASLEPLLKSYRSREASFYALLTPYTNPNSTPGTNLKQPKYRDFIGVNLDNNRLVSLIPEEDFEEFSIDNFAFGKFKTISFTAKYQDAHVYVIRKALLDLSLKKLNNISTIKSDFIPMILEQQYFGLSNETIDFFIKSKRNEFKEEAKQLGERFNDGEVNIDIKEADDNDYIKCYAYFANPETYHYSRRCNTVASYIDINTQIIPYLVHFQRLHNENKKTSTSYSHAVVSNSRLAESVKFFGPKPEKKDYKMANVTNSVIDSATEIEGNTRIIGSVIMENVKIGQNVKLNNSIICRNAIIGNNVDLTNCIVASGFEIKPGHYSSMVLEMEDEEMMLDD</sequence>
<feature type="domain" description="Glucose-1-phosphate adenylyltransferase/Bifunctional protein GlmU-like C-terminal hexapeptide" evidence="11">
    <location>
        <begin position="373"/>
        <end position="442"/>
    </location>
</feature>
<evidence type="ECO:0000313" key="12">
    <source>
        <dbReference type="Proteomes" id="UP000038045"/>
    </source>
</evidence>
<dbReference type="Pfam" id="PF24894">
    <property type="entry name" value="Hexapep_GlmU"/>
    <property type="match status" value="1"/>
</dbReference>
<keyword evidence="4" id="KW-0396">Initiation factor</keyword>
<dbReference type="GO" id="GO:0005851">
    <property type="term" value="C:eukaryotic translation initiation factor 2B complex"/>
    <property type="evidence" value="ECO:0007669"/>
    <property type="project" value="TreeGrafter"/>
</dbReference>
<keyword evidence="5" id="KW-0648">Protein biosynthesis</keyword>
<dbReference type="GO" id="GO:0005085">
    <property type="term" value="F:guanyl-nucleotide exchange factor activity"/>
    <property type="evidence" value="ECO:0007669"/>
    <property type="project" value="TreeGrafter"/>
</dbReference>
<dbReference type="STRING" id="131310.A0A0N4ZVY5"/>
<comment type="function">
    <text evidence="8">Acts as a component of the translation initiation factor 2B (eIF2B) complex, which catalyzes the exchange of GDP for GTP on the eukaryotic initiation factor 2 (eIF2) complex gamma subunit. Its guanine nucleotide exchange factor activity is repressed when bound to eIF2 complex phosphorylated on the alpha subunit, thereby limiting the amount of methionyl-initiator methionine tRNA available to the ribosome and consequently global translation is repressed.</text>
</comment>
<feature type="domain" description="Nucleotidyl transferase" evidence="10">
    <location>
        <begin position="7"/>
        <end position="149"/>
    </location>
</feature>
<evidence type="ECO:0000256" key="5">
    <source>
        <dbReference type="ARBA" id="ARBA00022917"/>
    </source>
</evidence>
<comment type="subcellular location">
    <subcellularLocation>
        <location evidence="1">Cytoplasm</location>
        <location evidence="1">Cytosol</location>
    </subcellularLocation>
</comment>
<evidence type="ECO:0000256" key="3">
    <source>
        <dbReference type="ARBA" id="ARBA00022490"/>
    </source>
</evidence>
<proteinExistence type="inferred from homology"/>
<evidence type="ECO:0000259" key="11">
    <source>
        <dbReference type="Pfam" id="PF24894"/>
    </source>
</evidence>
<evidence type="ECO:0000256" key="8">
    <source>
        <dbReference type="ARBA" id="ARBA00045373"/>
    </source>
</evidence>
<organism evidence="12 13">
    <name type="scientific">Parastrongyloides trichosuri</name>
    <name type="common">Possum-specific nematode worm</name>
    <dbReference type="NCBI Taxonomy" id="131310"/>
    <lineage>
        <taxon>Eukaryota</taxon>
        <taxon>Metazoa</taxon>
        <taxon>Ecdysozoa</taxon>
        <taxon>Nematoda</taxon>
        <taxon>Chromadorea</taxon>
        <taxon>Rhabditida</taxon>
        <taxon>Tylenchina</taxon>
        <taxon>Panagrolaimomorpha</taxon>
        <taxon>Strongyloidoidea</taxon>
        <taxon>Strongyloididae</taxon>
        <taxon>Parastrongyloides</taxon>
    </lineage>
</organism>
<dbReference type="GO" id="GO:0003743">
    <property type="term" value="F:translation initiation factor activity"/>
    <property type="evidence" value="ECO:0007669"/>
    <property type="project" value="UniProtKB-KW"/>
</dbReference>
<dbReference type="GO" id="GO:0005829">
    <property type="term" value="C:cytosol"/>
    <property type="evidence" value="ECO:0007669"/>
    <property type="project" value="UniProtKB-SubCell"/>
</dbReference>
<evidence type="ECO:0000256" key="6">
    <source>
        <dbReference type="ARBA" id="ARBA00044196"/>
    </source>
</evidence>
<accession>A0A0N4ZVY5</accession>
<comment type="subunit">
    <text evidence="9">Component of the translation initiation factor 2B (eIF2B) complex which is a heterodecamer of two sets of five different subunits: alpha, beta, gamma, delta and epsilon. Subunits alpha, beta and delta comprise a regulatory subcomplex and subunits epsilon and gamma comprise a catalytic subcomplex. Within the complex, the hexameric regulatory complex resides at the center, with the two heterodimeric catalytic subcomplexes bound on opposite sides.</text>
</comment>
<evidence type="ECO:0000256" key="7">
    <source>
        <dbReference type="ARBA" id="ARBA00044229"/>
    </source>
</evidence>
<evidence type="ECO:0000256" key="9">
    <source>
        <dbReference type="ARBA" id="ARBA00046432"/>
    </source>
</evidence>
<evidence type="ECO:0000256" key="4">
    <source>
        <dbReference type="ARBA" id="ARBA00022540"/>
    </source>
</evidence>
<keyword evidence="3" id="KW-0963">Cytoplasm</keyword>
<name>A0A0N4ZVY5_PARTI</name>
<dbReference type="PANTHER" id="PTHR45989:SF1">
    <property type="entry name" value="TRANSLATION INITIATION FACTOR EIF-2B SUBUNIT GAMMA"/>
    <property type="match status" value="1"/>
</dbReference>
<evidence type="ECO:0000259" key="10">
    <source>
        <dbReference type="Pfam" id="PF00483"/>
    </source>
</evidence>